<feature type="signal peptide" evidence="1">
    <location>
        <begin position="1"/>
        <end position="22"/>
    </location>
</feature>
<reference evidence="2" key="1">
    <citation type="journal article" date="2021" name="Nat. Commun.">
        <title>Genetic determinants of endophytism in the Arabidopsis root mycobiome.</title>
        <authorList>
            <person name="Mesny F."/>
            <person name="Miyauchi S."/>
            <person name="Thiergart T."/>
            <person name="Pickel B."/>
            <person name="Atanasova L."/>
            <person name="Karlsson M."/>
            <person name="Huettel B."/>
            <person name="Barry K.W."/>
            <person name="Haridas S."/>
            <person name="Chen C."/>
            <person name="Bauer D."/>
            <person name="Andreopoulos W."/>
            <person name="Pangilinan J."/>
            <person name="LaButti K."/>
            <person name="Riley R."/>
            <person name="Lipzen A."/>
            <person name="Clum A."/>
            <person name="Drula E."/>
            <person name="Henrissat B."/>
            <person name="Kohler A."/>
            <person name="Grigoriev I.V."/>
            <person name="Martin F.M."/>
            <person name="Hacquard S."/>
        </authorList>
    </citation>
    <scope>NUCLEOTIDE SEQUENCE</scope>
    <source>
        <strain evidence="2">MPI-SDFR-AT-0073</strain>
    </source>
</reference>
<accession>A0A9P8RP09</accession>
<keyword evidence="3" id="KW-1185">Reference proteome</keyword>
<feature type="chain" id="PRO_5040217276" description="Secreted protein" evidence="1">
    <location>
        <begin position="23"/>
        <end position="125"/>
    </location>
</feature>
<evidence type="ECO:0008006" key="4">
    <source>
        <dbReference type="Google" id="ProtNLM"/>
    </source>
</evidence>
<evidence type="ECO:0000313" key="3">
    <source>
        <dbReference type="Proteomes" id="UP000758603"/>
    </source>
</evidence>
<dbReference type="EMBL" id="JAGPXC010000009">
    <property type="protein sequence ID" value="KAH6646720.1"/>
    <property type="molecule type" value="Genomic_DNA"/>
</dbReference>
<organism evidence="2 3">
    <name type="scientific">Truncatella angustata</name>
    <dbReference type="NCBI Taxonomy" id="152316"/>
    <lineage>
        <taxon>Eukaryota</taxon>
        <taxon>Fungi</taxon>
        <taxon>Dikarya</taxon>
        <taxon>Ascomycota</taxon>
        <taxon>Pezizomycotina</taxon>
        <taxon>Sordariomycetes</taxon>
        <taxon>Xylariomycetidae</taxon>
        <taxon>Amphisphaeriales</taxon>
        <taxon>Sporocadaceae</taxon>
        <taxon>Truncatella</taxon>
    </lineage>
</organism>
<comment type="caution">
    <text evidence="2">The sequence shown here is derived from an EMBL/GenBank/DDBJ whole genome shotgun (WGS) entry which is preliminary data.</text>
</comment>
<protein>
    <recommendedName>
        <fullName evidence="4">Secreted protein</fullName>
    </recommendedName>
</protein>
<dbReference type="GeneID" id="70125672"/>
<dbReference type="RefSeq" id="XP_045953234.1">
    <property type="nucleotide sequence ID" value="XM_046096780.1"/>
</dbReference>
<keyword evidence="1" id="KW-0732">Signal</keyword>
<dbReference type="Proteomes" id="UP000758603">
    <property type="component" value="Unassembled WGS sequence"/>
</dbReference>
<name>A0A9P8RP09_9PEZI</name>
<proteinExistence type="predicted"/>
<dbReference type="AlphaFoldDB" id="A0A9P8RP09"/>
<gene>
    <name evidence="2" type="ORF">BKA67DRAFT_414498</name>
</gene>
<evidence type="ECO:0000313" key="2">
    <source>
        <dbReference type="EMBL" id="KAH6646720.1"/>
    </source>
</evidence>
<sequence>MLWNIPVPNMTVFLHLLQVVSGNVPCCSVVSKRHYTSCTSHAPPNFQGSAWHHQPSTIPRGPLRHTGRYKNLRCKSCAYYKDCWDGWSIYVSSGRISDDCMASAHQAQQPWPGRQFIGYRNINIS</sequence>
<evidence type="ECO:0000256" key="1">
    <source>
        <dbReference type="SAM" id="SignalP"/>
    </source>
</evidence>